<feature type="transmembrane region" description="Helical" evidence="7">
    <location>
        <begin position="547"/>
        <end position="566"/>
    </location>
</feature>
<dbReference type="eggNOG" id="COG0392">
    <property type="taxonomic scope" value="Bacteria"/>
</dbReference>
<keyword evidence="2" id="KW-1003">Cell membrane</keyword>
<keyword evidence="5 7" id="KW-0472">Membrane</keyword>
<evidence type="ECO:0000313" key="9">
    <source>
        <dbReference type="Proteomes" id="UP000028730"/>
    </source>
</evidence>
<comment type="subcellular location">
    <subcellularLocation>
        <location evidence="1">Cell membrane</location>
        <topology evidence="1">Multi-pass membrane protein</topology>
    </subcellularLocation>
</comment>
<evidence type="ECO:0000256" key="7">
    <source>
        <dbReference type="SAM" id="Phobius"/>
    </source>
</evidence>
<keyword evidence="9" id="KW-1185">Reference proteome</keyword>
<feature type="transmembrane region" description="Helical" evidence="7">
    <location>
        <begin position="578"/>
        <end position="600"/>
    </location>
</feature>
<dbReference type="NCBIfam" id="TIGR00374">
    <property type="entry name" value="flippase-like domain"/>
    <property type="match status" value="1"/>
</dbReference>
<dbReference type="Pfam" id="PF03706">
    <property type="entry name" value="LPG_synthase_TM"/>
    <property type="match status" value="1"/>
</dbReference>
<accession>A0A086BNY4</accession>
<dbReference type="PANTHER" id="PTHR39087">
    <property type="entry name" value="UPF0104 MEMBRANE PROTEIN MJ1595"/>
    <property type="match status" value="1"/>
</dbReference>
<proteinExistence type="predicted"/>
<evidence type="ECO:0000313" key="8">
    <source>
        <dbReference type="EMBL" id="KFF30648.1"/>
    </source>
</evidence>
<feature type="transmembrane region" description="Helical" evidence="7">
    <location>
        <begin position="775"/>
        <end position="798"/>
    </location>
</feature>
<protein>
    <submittedName>
        <fullName evidence="8">Putative membrane protein</fullName>
    </submittedName>
</protein>
<evidence type="ECO:0000256" key="2">
    <source>
        <dbReference type="ARBA" id="ARBA00022475"/>
    </source>
</evidence>
<keyword evidence="3 7" id="KW-0812">Transmembrane</keyword>
<feature type="transmembrane region" description="Helical" evidence="7">
    <location>
        <begin position="208"/>
        <end position="225"/>
    </location>
</feature>
<feature type="compositionally biased region" description="Polar residues" evidence="6">
    <location>
        <begin position="27"/>
        <end position="44"/>
    </location>
</feature>
<comment type="caution">
    <text evidence="8">The sequence shown here is derived from an EMBL/GenBank/DDBJ whole genome shotgun (WGS) entry which is preliminary data.</text>
</comment>
<evidence type="ECO:0000256" key="4">
    <source>
        <dbReference type="ARBA" id="ARBA00022989"/>
    </source>
</evidence>
<feature type="transmembrane region" description="Helical" evidence="7">
    <location>
        <begin position="689"/>
        <end position="709"/>
    </location>
</feature>
<feature type="region of interest" description="Disordered" evidence="6">
    <location>
        <begin position="1"/>
        <end position="47"/>
    </location>
</feature>
<dbReference type="AlphaFoldDB" id="A0A086BNY4"/>
<feature type="transmembrane region" description="Helical" evidence="7">
    <location>
        <begin position="612"/>
        <end position="632"/>
    </location>
</feature>
<evidence type="ECO:0000256" key="6">
    <source>
        <dbReference type="SAM" id="MobiDB-lite"/>
    </source>
</evidence>
<dbReference type="STRING" id="1341695.BBOMB_1515"/>
<gene>
    <name evidence="8" type="ORF">BBOMB_1515</name>
</gene>
<feature type="transmembrane region" description="Helical" evidence="7">
    <location>
        <begin position="652"/>
        <end position="677"/>
    </location>
</feature>
<organism evidence="8 9">
    <name type="scientific">Bifidobacterium bombi DSM 19703</name>
    <dbReference type="NCBI Taxonomy" id="1341695"/>
    <lineage>
        <taxon>Bacteria</taxon>
        <taxon>Bacillati</taxon>
        <taxon>Actinomycetota</taxon>
        <taxon>Actinomycetes</taxon>
        <taxon>Bifidobacteriales</taxon>
        <taxon>Bifidobacteriaceae</taxon>
        <taxon>Bifidobacterium</taxon>
    </lineage>
</organism>
<dbReference type="PANTHER" id="PTHR39087:SF2">
    <property type="entry name" value="UPF0104 MEMBRANE PROTEIN MJ1595"/>
    <property type="match status" value="1"/>
</dbReference>
<name>A0A086BNY4_9BIFI</name>
<dbReference type="RefSeq" id="WP_238549941.1">
    <property type="nucleotide sequence ID" value="NZ_ATLK01000002.1"/>
</dbReference>
<dbReference type="Proteomes" id="UP000028730">
    <property type="component" value="Unassembled WGS sequence"/>
</dbReference>
<evidence type="ECO:0000256" key="3">
    <source>
        <dbReference type="ARBA" id="ARBA00022692"/>
    </source>
</evidence>
<feature type="transmembrane region" description="Helical" evidence="7">
    <location>
        <begin position="104"/>
        <end position="131"/>
    </location>
</feature>
<evidence type="ECO:0000256" key="1">
    <source>
        <dbReference type="ARBA" id="ARBA00004651"/>
    </source>
</evidence>
<dbReference type="GO" id="GO:0005886">
    <property type="term" value="C:plasma membrane"/>
    <property type="evidence" value="ECO:0007669"/>
    <property type="project" value="UniProtKB-SubCell"/>
</dbReference>
<keyword evidence="4 7" id="KW-1133">Transmembrane helix</keyword>
<dbReference type="EMBL" id="ATLK01000002">
    <property type="protein sequence ID" value="KFF30648.1"/>
    <property type="molecule type" value="Genomic_DNA"/>
</dbReference>
<feature type="transmembrane region" description="Helical" evidence="7">
    <location>
        <begin position="64"/>
        <end position="84"/>
    </location>
</feature>
<feature type="transmembrane region" description="Helical" evidence="7">
    <location>
        <begin position="143"/>
        <end position="164"/>
    </location>
</feature>
<sequence>MTDSSESPIIPPDPEQDGMQTVPIPQGHTSRNTVARWGTSSAGTDDTMDIDDVPPKRTHNPNDLLHAVAALLLSAGIILAAVYMRGLTNGVEHDARTAAPALEWLMVVPSSVLQQLTSFIIVIGVLITLLISREWLQSAISVVALFAGYWAIFIFSLLLTRMSIPALSAALAPPNGLTSTVVIPDIYAGLGAFLTVAGPRKIRPSVKWSWNTLYAVAVICIVLSWQSVPGVIVSFSTGRIIGMLLRFGMGTSNTGLWGRQIVLLMKGIGLDLVRLHRRHGCNEETGILQATLDDDLIENSRIYDAMDYDGRTYTISVLDAQPHNAGYLHQLWQGLRFNDVSVRLDKSASDANHHHLAMLLGLKNCGLKTPDSYGVADSEESSVLVFDADNPPRAYDYSTITPDDAAQFMEYLERANAHGYTHRRITPQTLSRLADGSLVISGWQNGDCASSSTNVAVDKVQLLVLMYVLLGREQAIVTAQRVWGTKTLAALAPFVQKVVVPSETRDLPGWNKQVITTMREQLAGLIPPEERQGEEQVTLARFNLKSFLSITLLIVAVAVIFTQLKPNEVIAAVRAANIWWALASLAFSMLAWAGCALTLGSLTDKKHRPGPLALFYSQAASGFTAVSMPAGVGPAFVNLQFLRKNGYKNTAATAIMSATWIVQGSTTVLLLLVIGLFTGRNTFSGMVPGNTLIVVIGAIVLIASVAMAIPPLRRLLIDKYLPIVKSYINQLLDVLSQPIKLTWGVAGALILNIATGLGFWCALMAFGYSSNPVEVIFVFILANTLGSAVPTPGGLGAVEAALTFAFTSIGVPAAVALSATLVYRVAFYWLRIPIGAFAMKRLTKHDLL</sequence>
<dbReference type="InterPro" id="IPR022791">
    <property type="entry name" value="L-PG_synthase/AglD"/>
</dbReference>
<reference evidence="8 9" key="1">
    <citation type="journal article" date="2014" name="Appl. Environ. Microbiol.">
        <title>Genomic encyclopedia of type strains of the genus Bifidobacterium.</title>
        <authorList>
            <person name="Milani C."/>
            <person name="Lugli G.A."/>
            <person name="Duranti S."/>
            <person name="Turroni F."/>
            <person name="Bottacini F."/>
            <person name="Mangifesta M."/>
            <person name="Sanchez B."/>
            <person name="Viappiani A."/>
            <person name="Mancabelli L."/>
            <person name="Taminiau B."/>
            <person name="Delcenserie V."/>
            <person name="Barrangou R."/>
            <person name="Margolles A."/>
            <person name="van Sinderen D."/>
            <person name="Ventura M."/>
        </authorList>
    </citation>
    <scope>NUCLEOTIDE SEQUENCE [LARGE SCALE GENOMIC DNA]</scope>
    <source>
        <strain evidence="8 9">DSM 19703</strain>
    </source>
</reference>
<evidence type="ECO:0000256" key="5">
    <source>
        <dbReference type="ARBA" id="ARBA00023136"/>
    </source>
</evidence>
<feature type="transmembrane region" description="Helical" evidence="7">
    <location>
        <begin position="741"/>
        <end position="763"/>
    </location>
</feature>
<feature type="transmembrane region" description="Helical" evidence="7">
    <location>
        <begin position="804"/>
        <end position="830"/>
    </location>
</feature>